<reference evidence="3 4" key="1">
    <citation type="submission" date="2018-08" db="EMBL/GenBank/DDBJ databases">
        <title>A genome reference for cultivated species of the human gut microbiota.</title>
        <authorList>
            <person name="Zou Y."/>
            <person name="Xue W."/>
            <person name="Luo G."/>
        </authorList>
    </citation>
    <scope>NUCLEOTIDE SEQUENCE [LARGE SCALE GENOMIC DNA]</scope>
    <source>
        <strain evidence="1 4">AF14-18</strain>
        <strain evidence="2 3">AM35-14</strain>
    </source>
</reference>
<name>A0A412YXR5_9FIRM</name>
<dbReference type="Proteomes" id="UP000284543">
    <property type="component" value="Unassembled WGS sequence"/>
</dbReference>
<evidence type="ECO:0000313" key="4">
    <source>
        <dbReference type="Proteomes" id="UP000284543"/>
    </source>
</evidence>
<dbReference type="EMBL" id="QSHZ01000018">
    <property type="protein sequence ID" value="RHC54870.1"/>
    <property type="molecule type" value="Genomic_DNA"/>
</dbReference>
<comment type="caution">
    <text evidence="1">The sequence shown here is derived from an EMBL/GenBank/DDBJ whole genome shotgun (WGS) entry which is preliminary data.</text>
</comment>
<proteinExistence type="predicted"/>
<evidence type="ECO:0008006" key="5">
    <source>
        <dbReference type="Google" id="ProtNLM"/>
    </source>
</evidence>
<dbReference type="AlphaFoldDB" id="A0A412YXR5"/>
<organism evidence="1 4">
    <name type="scientific">Enterocloster bolteae</name>
    <dbReference type="NCBI Taxonomy" id="208479"/>
    <lineage>
        <taxon>Bacteria</taxon>
        <taxon>Bacillati</taxon>
        <taxon>Bacillota</taxon>
        <taxon>Clostridia</taxon>
        <taxon>Lachnospirales</taxon>
        <taxon>Lachnospiraceae</taxon>
        <taxon>Enterocloster</taxon>
    </lineage>
</organism>
<gene>
    <name evidence="2" type="ORF">DW839_17005</name>
    <name evidence="1" type="ORF">DWW02_24225</name>
</gene>
<evidence type="ECO:0000313" key="1">
    <source>
        <dbReference type="EMBL" id="RGV72431.1"/>
    </source>
</evidence>
<evidence type="ECO:0000313" key="2">
    <source>
        <dbReference type="EMBL" id="RHC54870.1"/>
    </source>
</evidence>
<protein>
    <recommendedName>
        <fullName evidence="5">DUF1284 domain-containing protein</fullName>
    </recommendedName>
</protein>
<dbReference type="KEGG" id="cbol:CGC65_00300"/>
<evidence type="ECO:0000313" key="3">
    <source>
        <dbReference type="Proteomes" id="UP000283975"/>
    </source>
</evidence>
<sequence>MVIKPHHFMDIIKLYGGGIQVFVPDTDYGHDFYRAANEIIGNHRIQIKVTSGADDICGPCRFLGSDKTCTDCISHIKGIRSKNSYNKMLDCRIMDILGLGEDAVYTAEELCRIMGDCPGLVADVWKEEAEACRETARKRQQLFEAGVRKYLDQGNEVI</sequence>
<dbReference type="EMBL" id="QRZM01000014">
    <property type="protein sequence ID" value="RGV72431.1"/>
    <property type="molecule type" value="Genomic_DNA"/>
</dbReference>
<dbReference type="RefSeq" id="WP_002565780.1">
    <property type="nucleotide sequence ID" value="NZ_CABKUK010000011.1"/>
</dbReference>
<accession>A0A412YXR5</accession>
<dbReference type="Proteomes" id="UP000283975">
    <property type="component" value="Unassembled WGS sequence"/>
</dbReference>